<keyword evidence="3" id="KW-1185">Reference proteome</keyword>
<evidence type="ECO:0000313" key="2">
    <source>
        <dbReference type="EMBL" id="KAK4321759.1"/>
    </source>
</evidence>
<keyword evidence="1" id="KW-0732">Signal</keyword>
<proteinExistence type="predicted"/>
<evidence type="ECO:0000313" key="3">
    <source>
        <dbReference type="Proteomes" id="UP001292094"/>
    </source>
</evidence>
<reference evidence="2" key="1">
    <citation type="submission" date="2023-11" db="EMBL/GenBank/DDBJ databases">
        <title>Genome assemblies of two species of porcelain crab, Petrolisthes cinctipes and Petrolisthes manimaculis (Anomura: Porcellanidae).</title>
        <authorList>
            <person name="Angst P."/>
        </authorList>
    </citation>
    <scope>NUCLEOTIDE SEQUENCE</scope>
    <source>
        <strain evidence="2">PB745_02</strain>
        <tissue evidence="2">Gill</tissue>
    </source>
</reference>
<sequence>MKLIGLVVLLQVGTVLSLPFIGSSNSESSTLDYITSCFSAASSSGDYNELQKDVAAGLWLYEKEVLQGVSPGICISSTTEVREGVISSMVNTVSSWIWESKNTSSTAPAPLLKVLKVERYLNIGHELNHLYNQWAEGSGSSSFILRTLKFMESIKNVVTTSTTELVFHVIPPFPETVSKGGPIMVATIEEMRNTPLRSEVKNAIVFNELVVRVVVSQHLLEATPALCKYSYADRMLPLNIRKKSIFGLQKLITRGLLPILGNHISGNTDFMTQVFAPVMKNDVVADVTDFMMDTADSLGGIASSMFPFITPARLGVKILSVFM</sequence>
<dbReference type="AlphaFoldDB" id="A0AAE1Q7L4"/>
<dbReference type="Proteomes" id="UP001292094">
    <property type="component" value="Unassembled WGS sequence"/>
</dbReference>
<comment type="caution">
    <text evidence="2">The sequence shown here is derived from an EMBL/GenBank/DDBJ whole genome shotgun (WGS) entry which is preliminary data.</text>
</comment>
<organism evidence="2 3">
    <name type="scientific">Petrolisthes manimaculis</name>
    <dbReference type="NCBI Taxonomy" id="1843537"/>
    <lineage>
        <taxon>Eukaryota</taxon>
        <taxon>Metazoa</taxon>
        <taxon>Ecdysozoa</taxon>
        <taxon>Arthropoda</taxon>
        <taxon>Crustacea</taxon>
        <taxon>Multicrustacea</taxon>
        <taxon>Malacostraca</taxon>
        <taxon>Eumalacostraca</taxon>
        <taxon>Eucarida</taxon>
        <taxon>Decapoda</taxon>
        <taxon>Pleocyemata</taxon>
        <taxon>Anomura</taxon>
        <taxon>Galatheoidea</taxon>
        <taxon>Porcellanidae</taxon>
        <taxon>Petrolisthes</taxon>
    </lineage>
</organism>
<protein>
    <submittedName>
        <fullName evidence="2">Uncharacterized protein</fullName>
    </submittedName>
</protein>
<name>A0AAE1Q7L4_9EUCA</name>
<gene>
    <name evidence="2" type="ORF">Pmani_007388</name>
</gene>
<feature type="chain" id="PRO_5041946350" evidence="1">
    <location>
        <begin position="18"/>
        <end position="323"/>
    </location>
</feature>
<dbReference type="EMBL" id="JAWZYT010000559">
    <property type="protein sequence ID" value="KAK4321759.1"/>
    <property type="molecule type" value="Genomic_DNA"/>
</dbReference>
<evidence type="ECO:0000256" key="1">
    <source>
        <dbReference type="SAM" id="SignalP"/>
    </source>
</evidence>
<accession>A0AAE1Q7L4</accession>
<feature type="signal peptide" evidence="1">
    <location>
        <begin position="1"/>
        <end position="17"/>
    </location>
</feature>